<reference evidence="2 3" key="1">
    <citation type="submission" date="2020-03" db="EMBL/GenBank/DDBJ databases">
        <title>Dissostichus mawsoni Genome sequencing and assembly.</title>
        <authorList>
            <person name="Park H."/>
        </authorList>
    </citation>
    <scope>NUCLEOTIDE SEQUENCE [LARGE SCALE GENOMIC DNA]</scope>
    <source>
        <strain evidence="2">DM0001</strain>
        <tissue evidence="2">Muscle</tissue>
    </source>
</reference>
<proteinExistence type="predicted"/>
<evidence type="ECO:0000313" key="3">
    <source>
        <dbReference type="Proteomes" id="UP000518266"/>
    </source>
</evidence>
<organism evidence="2 3">
    <name type="scientific">Dissostichus mawsoni</name>
    <name type="common">Antarctic cod</name>
    <dbReference type="NCBI Taxonomy" id="36200"/>
    <lineage>
        <taxon>Eukaryota</taxon>
        <taxon>Metazoa</taxon>
        <taxon>Chordata</taxon>
        <taxon>Craniata</taxon>
        <taxon>Vertebrata</taxon>
        <taxon>Euteleostomi</taxon>
        <taxon>Actinopterygii</taxon>
        <taxon>Neopterygii</taxon>
        <taxon>Teleostei</taxon>
        <taxon>Neoteleostei</taxon>
        <taxon>Acanthomorphata</taxon>
        <taxon>Eupercaria</taxon>
        <taxon>Perciformes</taxon>
        <taxon>Notothenioidei</taxon>
        <taxon>Nototheniidae</taxon>
        <taxon>Dissostichus</taxon>
    </lineage>
</organism>
<comment type="caution">
    <text evidence="2">The sequence shown here is derived from an EMBL/GenBank/DDBJ whole genome shotgun (WGS) entry which is preliminary data.</text>
</comment>
<name>A0A7J5Y9J8_DISMA</name>
<keyword evidence="3" id="KW-1185">Reference proteome</keyword>
<dbReference type="Proteomes" id="UP000518266">
    <property type="component" value="Unassembled WGS sequence"/>
</dbReference>
<feature type="non-terminal residue" evidence="2">
    <location>
        <position position="67"/>
    </location>
</feature>
<feature type="region of interest" description="Disordered" evidence="1">
    <location>
        <begin position="35"/>
        <end position="67"/>
    </location>
</feature>
<dbReference type="EMBL" id="JAAKFY010000015">
    <property type="protein sequence ID" value="KAF3845641.1"/>
    <property type="molecule type" value="Genomic_DNA"/>
</dbReference>
<sequence length="67" mass="7541">MTQEPISMLTSDLQRHLREEEPGGWRFTCPAAHLRRRRKEEEEEEEEDGGGGGVKEVSAADTDPSTD</sequence>
<evidence type="ECO:0000313" key="2">
    <source>
        <dbReference type="EMBL" id="KAF3845641.1"/>
    </source>
</evidence>
<evidence type="ECO:0000256" key="1">
    <source>
        <dbReference type="SAM" id="MobiDB-lite"/>
    </source>
</evidence>
<dbReference type="AlphaFoldDB" id="A0A7J5Y9J8"/>
<gene>
    <name evidence="2" type="ORF">F7725_008804</name>
</gene>
<accession>A0A7J5Y9J8</accession>
<protein>
    <submittedName>
        <fullName evidence="2">Uncharacterized protein</fullName>
    </submittedName>
</protein>